<dbReference type="Pfam" id="PF07893">
    <property type="entry name" value="DUF1668"/>
    <property type="match status" value="1"/>
</dbReference>
<name>A0AAV5FDP5_ELECO</name>
<evidence type="ECO:0000313" key="2">
    <source>
        <dbReference type="Proteomes" id="UP001054889"/>
    </source>
</evidence>
<dbReference type="PANTHER" id="PTHR33085">
    <property type="entry name" value="OS12G0113100 PROTEIN-RELATED"/>
    <property type="match status" value="1"/>
</dbReference>
<dbReference type="PANTHER" id="PTHR33085:SF145">
    <property type="entry name" value="OS05G0302200 PROTEIN"/>
    <property type="match status" value="1"/>
</dbReference>
<comment type="caution">
    <text evidence="1">The sequence shown here is derived from an EMBL/GenBank/DDBJ whole genome shotgun (WGS) entry which is preliminary data.</text>
</comment>
<keyword evidence="2" id="KW-1185">Reference proteome</keyword>
<accession>A0AAV5FDP5</accession>
<sequence length="382" mass="43114">MSLPRLLRNFEWSTSLSRRRRDMNPIVENWFPSGAKSLRYVDLKSQLFHDTITPHTKEEEDRHATNKAVVASTTLTTMERIKLPSPVFTLQSASNKVDCFPLADGDTFLADQLGRAFLLDAETRNLCFMPRLHRPKRAPLSLFVHNADADADADADVAYGSSVFVMERFPEPEATTCNKHSSCQFEAFVYGNGTTTFKNWHCRLLPPPPFVRDPSAYWHLRPAEITSYAVVDGGKHVCISVDGGGGSSSSYCLSTKNHAWTKVVGAWTMPFRGKVEYVPELGLWFGFSIHNHRQLAAADLSDMDSQPRLVRIISSNPQQLDYYYYYVPEEWEEYKDPQLVSLGSGRFCVVRFFQTTRTLSMMVSEDTGDQAFAVFTAAATCL</sequence>
<dbReference type="EMBL" id="BQKI01000084">
    <property type="protein sequence ID" value="GJN33092.1"/>
    <property type="molecule type" value="Genomic_DNA"/>
</dbReference>
<organism evidence="1 2">
    <name type="scientific">Eleusine coracana subsp. coracana</name>
    <dbReference type="NCBI Taxonomy" id="191504"/>
    <lineage>
        <taxon>Eukaryota</taxon>
        <taxon>Viridiplantae</taxon>
        <taxon>Streptophyta</taxon>
        <taxon>Embryophyta</taxon>
        <taxon>Tracheophyta</taxon>
        <taxon>Spermatophyta</taxon>
        <taxon>Magnoliopsida</taxon>
        <taxon>Liliopsida</taxon>
        <taxon>Poales</taxon>
        <taxon>Poaceae</taxon>
        <taxon>PACMAD clade</taxon>
        <taxon>Chloridoideae</taxon>
        <taxon>Cynodonteae</taxon>
        <taxon>Eleusininae</taxon>
        <taxon>Eleusine</taxon>
    </lineage>
</organism>
<protein>
    <submittedName>
        <fullName evidence="1">Uncharacterized protein</fullName>
    </submittedName>
</protein>
<dbReference type="AlphaFoldDB" id="A0AAV5FDP5"/>
<reference evidence="1" key="2">
    <citation type="submission" date="2021-12" db="EMBL/GenBank/DDBJ databases">
        <title>Resequencing data analysis of finger millet.</title>
        <authorList>
            <person name="Hatakeyama M."/>
            <person name="Aluri S."/>
            <person name="Balachadran M.T."/>
            <person name="Sivarajan S.R."/>
            <person name="Poveda L."/>
            <person name="Shimizu-Inatsugi R."/>
            <person name="Schlapbach R."/>
            <person name="Sreeman S.M."/>
            <person name="Shimizu K.K."/>
        </authorList>
    </citation>
    <scope>NUCLEOTIDE SEQUENCE</scope>
</reference>
<proteinExistence type="predicted"/>
<reference evidence="1" key="1">
    <citation type="journal article" date="2018" name="DNA Res.">
        <title>Multiple hybrid de novo genome assembly of finger millet, an orphan allotetraploid crop.</title>
        <authorList>
            <person name="Hatakeyama M."/>
            <person name="Aluri S."/>
            <person name="Balachadran M.T."/>
            <person name="Sivarajan S.R."/>
            <person name="Patrignani A."/>
            <person name="Gruter S."/>
            <person name="Poveda L."/>
            <person name="Shimizu-Inatsugi R."/>
            <person name="Baeten J."/>
            <person name="Francoijs K.J."/>
            <person name="Nataraja K.N."/>
            <person name="Reddy Y.A.N."/>
            <person name="Phadnis S."/>
            <person name="Ravikumar R.L."/>
            <person name="Schlapbach R."/>
            <person name="Sreeman S.M."/>
            <person name="Shimizu K.K."/>
        </authorList>
    </citation>
    <scope>NUCLEOTIDE SEQUENCE</scope>
</reference>
<evidence type="ECO:0000313" key="1">
    <source>
        <dbReference type="EMBL" id="GJN33092.1"/>
    </source>
</evidence>
<gene>
    <name evidence="1" type="primary">gb21656</name>
    <name evidence="1" type="ORF">PR202_gb21656</name>
</gene>
<dbReference type="Proteomes" id="UP001054889">
    <property type="component" value="Unassembled WGS sequence"/>
</dbReference>
<dbReference type="InterPro" id="IPR012871">
    <property type="entry name" value="DUF1668_ORYSA"/>
</dbReference>